<proteinExistence type="predicted"/>
<evidence type="ECO:0000313" key="3">
    <source>
        <dbReference type="EMBL" id="NMP21443.1"/>
    </source>
</evidence>
<accession>A0A7Y0L199</accession>
<dbReference type="Proteomes" id="UP000533476">
    <property type="component" value="Unassembled WGS sequence"/>
</dbReference>
<comment type="caution">
    <text evidence="3">The sequence shown here is derived from an EMBL/GenBank/DDBJ whole genome shotgun (WGS) entry which is preliminary data.</text>
</comment>
<evidence type="ECO:0000256" key="1">
    <source>
        <dbReference type="SAM" id="Coils"/>
    </source>
</evidence>
<name>A0A7Y0L199_9FIRM</name>
<keyword evidence="1" id="KW-0175">Coiled coil</keyword>
<protein>
    <submittedName>
        <fullName evidence="3">Uncharacterized protein</fullName>
    </submittedName>
</protein>
<evidence type="ECO:0000256" key="2">
    <source>
        <dbReference type="SAM" id="Phobius"/>
    </source>
</evidence>
<keyword evidence="2" id="KW-0472">Membrane</keyword>
<dbReference type="EMBL" id="JABBVZ010000007">
    <property type="protein sequence ID" value="NMP21443.1"/>
    <property type="molecule type" value="Genomic_DNA"/>
</dbReference>
<reference evidence="3 4" key="1">
    <citation type="submission" date="2020-04" db="EMBL/GenBank/DDBJ databases">
        <authorList>
            <person name="Zhang R."/>
            <person name="Schippers A."/>
        </authorList>
    </citation>
    <scope>NUCLEOTIDE SEQUENCE [LARGE SCALE GENOMIC DNA]</scope>
    <source>
        <strain evidence="3 4">DSM 109850</strain>
    </source>
</reference>
<feature type="coiled-coil region" evidence="1">
    <location>
        <begin position="26"/>
        <end position="53"/>
    </location>
</feature>
<evidence type="ECO:0000313" key="4">
    <source>
        <dbReference type="Proteomes" id="UP000533476"/>
    </source>
</evidence>
<keyword evidence="2" id="KW-1133">Transmembrane helix</keyword>
<feature type="transmembrane region" description="Helical" evidence="2">
    <location>
        <begin position="6"/>
        <end position="25"/>
    </location>
</feature>
<organism evidence="3 4">
    <name type="scientific">Sulfobacillus harzensis</name>
    <dbReference type="NCBI Taxonomy" id="2729629"/>
    <lineage>
        <taxon>Bacteria</taxon>
        <taxon>Bacillati</taxon>
        <taxon>Bacillota</taxon>
        <taxon>Clostridia</taxon>
        <taxon>Eubacteriales</taxon>
        <taxon>Clostridiales Family XVII. Incertae Sedis</taxon>
        <taxon>Sulfobacillus</taxon>
    </lineage>
</organism>
<dbReference type="RefSeq" id="WP_169096796.1">
    <property type="nucleotide sequence ID" value="NZ_JABBVZ010000007.1"/>
</dbReference>
<keyword evidence="4" id="KW-1185">Reference proteome</keyword>
<keyword evidence="2" id="KW-0812">Transmembrane</keyword>
<dbReference type="AlphaFoldDB" id="A0A7Y0L199"/>
<gene>
    <name evidence="3" type="ORF">HIJ39_03600</name>
</gene>
<sequence>MIPGFVLIILIVLFVIVPWIIQWVMTLQNARRVEELEHQVRQLQDQLDVVLGKD</sequence>